<dbReference type="InterPro" id="IPR036621">
    <property type="entry name" value="Anticodon-bd_dom_sf"/>
</dbReference>
<dbReference type="PANTHER" id="PTHR11451">
    <property type="entry name" value="THREONINE-TRNA LIGASE"/>
    <property type="match status" value="1"/>
</dbReference>
<evidence type="ECO:0000256" key="10">
    <source>
        <dbReference type="ARBA" id="ARBA00023146"/>
    </source>
</evidence>
<evidence type="ECO:0000256" key="2">
    <source>
        <dbReference type="ARBA" id="ARBA00008226"/>
    </source>
</evidence>
<dbReference type="InterPro" id="IPR002320">
    <property type="entry name" value="Thr-tRNA-ligase_IIa"/>
</dbReference>
<comment type="similarity">
    <text evidence="2">Belongs to the class-II aminoacyl-tRNA synthetase family.</text>
</comment>
<protein>
    <recommendedName>
        <fullName evidence="3">threonine--tRNA ligase</fullName>
        <ecNumber evidence="3">6.1.1.3</ecNumber>
    </recommendedName>
    <alternativeName>
        <fullName evidence="11">Threonyl-tRNA synthetase</fullName>
    </alternativeName>
</protein>
<dbReference type="InterPro" id="IPR004154">
    <property type="entry name" value="Anticodon-bd"/>
</dbReference>
<evidence type="ECO:0000313" key="16">
    <source>
        <dbReference type="Proteomes" id="UP000033140"/>
    </source>
</evidence>
<evidence type="ECO:0000256" key="8">
    <source>
        <dbReference type="ARBA" id="ARBA00022946"/>
    </source>
</evidence>
<evidence type="ECO:0000259" key="14">
    <source>
        <dbReference type="PROSITE" id="PS50862"/>
    </source>
</evidence>
<evidence type="ECO:0000313" key="15">
    <source>
        <dbReference type="EMBL" id="GAO49064.1"/>
    </source>
</evidence>
<accession>A0A0E9NGU4</accession>
<keyword evidence="5" id="KW-0547">Nucleotide-binding</keyword>
<keyword evidence="8" id="KW-0809">Transit peptide</keyword>
<evidence type="ECO:0000256" key="11">
    <source>
        <dbReference type="ARBA" id="ARBA00031900"/>
    </source>
</evidence>
<dbReference type="SUPFAM" id="SSF55681">
    <property type="entry name" value="Class II aaRS and biotin synthetases"/>
    <property type="match status" value="1"/>
</dbReference>
<dbReference type="STRING" id="698492.A0A0E9NGU4"/>
<keyword evidence="7" id="KW-0648">Protein biosynthesis</keyword>
<evidence type="ECO:0000256" key="1">
    <source>
        <dbReference type="ARBA" id="ARBA00004305"/>
    </source>
</evidence>
<proteinExistence type="inferred from homology"/>
<reference evidence="15 16" key="2">
    <citation type="journal article" date="2014" name="J. Gen. Appl. Microbiol.">
        <title>The early diverging ascomycetous budding yeast Saitoella complicata has three histone deacetylases belonging to the Clr6, Hos2, and Rpd3 lineages.</title>
        <authorList>
            <person name="Nishida H."/>
            <person name="Matsumoto T."/>
            <person name="Kondo S."/>
            <person name="Hamamoto M."/>
            <person name="Yoshikawa H."/>
        </authorList>
    </citation>
    <scope>NUCLEOTIDE SEQUENCE [LARGE SCALE GENOMIC DNA]</scope>
    <source>
        <strain evidence="15 16">NRRL Y-17804</strain>
    </source>
</reference>
<keyword evidence="4" id="KW-0436">Ligase</keyword>
<keyword evidence="6" id="KW-0067">ATP-binding</keyword>
<dbReference type="SUPFAM" id="SSF52954">
    <property type="entry name" value="Class II aaRS ABD-related"/>
    <property type="match status" value="1"/>
</dbReference>
<comment type="subcellular location">
    <subcellularLocation>
        <location evidence="1">Mitochondrion matrix</location>
    </subcellularLocation>
</comment>
<evidence type="ECO:0000256" key="6">
    <source>
        <dbReference type="ARBA" id="ARBA00022840"/>
    </source>
</evidence>
<dbReference type="CDD" id="cd00771">
    <property type="entry name" value="ThrRS_core"/>
    <property type="match status" value="1"/>
</dbReference>
<dbReference type="PROSITE" id="PS50862">
    <property type="entry name" value="AA_TRNA_LIGASE_II"/>
    <property type="match status" value="1"/>
</dbReference>
<keyword evidence="16" id="KW-1185">Reference proteome</keyword>
<feature type="compositionally biased region" description="Low complexity" evidence="13">
    <location>
        <begin position="50"/>
        <end position="63"/>
    </location>
</feature>
<name>A0A0E9NGU4_SAICN</name>
<dbReference type="InterPro" id="IPR045864">
    <property type="entry name" value="aa-tRNA-synth_II/BPL/LPL"/>
</dbReference>
<sequence>MRRFIANPLSLRVQLLPRVVLANTRRPYCVACEPTPPQAPQAPPAPAPPSAKKSTPPSPSTATDLDHQSIAVAQGLYTISPLTPGSVFFLPHGTRIFNKLLAFMRKQYSLYGYEEVISPIIYKKTLWEQSGHWENYAEDMFSVTGRGAEGEAAKAKQEGRYLEDEEYGLKPMNCPGHCLIYASDDRSYRDLPIRYADFSPLHRNEASGALQGLTRVRRFHQDDAHIFCTPAQITSEIADTLRFVHAVFTVFQLPSYELFLSTRPEKYIGELAEWEQAEGALKEALNTTGREWAVKEGDGAFYGPKIDIVLKDAAGRRHQTATIQLDFQLPHRFNLKYRDAGGEIQAPVIVHRAILGSVERTMAILMEHTAGKWPFWLSPRQATVVPATTAPEVIAYAEAVQRRLSGVTNTLTTATEPPIPILEMATRTFFVDVDASEGKTLGKRVREAQKRRVNFTLVVGQKEMENGSVAVRSRDGKQLGEKTVEEVYQMFLELEKTYQ</sequence>
<keyword evidence="10" id="KW-0030">Aminoacyl-tRNA synthetase</keyword>
<dbReference type="PANTHER" id="PTHR11451:SF50">
    <property type="entry name" value="THREONINE--TRNA LIGASE, MITOCHONDRIAL"/>
    <property type="match status" value="1"/>
</dbReference>
<evidence type="ECO:0000256" key="12">
    <source>
        <dbReference type="ARBA" id="ARBA00049515"/>
    </source>
</evidence>
<dbReference type="Pfam" id="PF00587">
    <property type="entry name" value="tRNA-synt_2b"/>
    <property type="match status" value="1"/>
</dbReference>
<feature type="domain" description="Aminoacyl-transfer RNA synthetases class-II family profile" evidence="14">
    <location>
        <begin position="85"/>
        <end position="386"/>
    </location>
</feature>
<reference evidence="15 16" key="1">
    <citation type="journal article" date="2011" name="J. Gen. Appl. Microbiol.">
        <title>Draft genome sequencing of the enigmatic yeast Saitoella complicata.</title>
        <authorList>
            <person name="Nishida H."/>
            <person name="Hamamoto M."/>
            <person name="Sugiyama J."/>
        </authorList>
    </citation>
    <scope>NUCLEOTIDE SEQUENCE [LARGE SCALE GENOMIC DNA]</scope>
    <source>
        <strain evidence="15 16">NRRL Y-17804</strain>
    </source>
</reference>
<reference evidence="15 16" key="3">
    <citation type="journal article" date="2015" name="Genome Announc.">
        <title>Draft Genome Sequence of the Archiascomycetous Yeast Saitoella complicata.</title>
        <authorList>
            <person name="Yamauchi K."/>
            <person name="Kondo S."/>
            <person name="Hamamoto M."/>
            <person name="Takahashi Y."/>
            <person name="Ogura Y."/>
            <person name="Hayashi T."/>
            <person name="Nishida H."/>
        </authorList>
    </citation>
    <scope>NUCLEOTIDE SEQUENCE [LARGE SCALE GENOMIC DNA]</scope>
    <source>
        <strain evidence="15 16">NRRL Y-17804</strain>
    </source>
</reference>
<dbReference type="OMA" id="HRYEYSG"/>
<feature type="compositionally biased region" description="Pro residues" evidence="13">
    <location>
        <begin position="34"/>
        <end position="49"/>
    </location>
</feature>
<evidence type="ECO:0000256" key="5">
    <source>
        <dbReference type="ARBA" id="ARBA00022741"/>
    </source>
</evidence>
<dbReference type="Gene3D" id="3.40.50.800">
    <property type="entry name" value="Anticodon-binding domain"/>
    <property type="match status" value="1"/>
</dbReference>
<comment type="caution">
    <text evidence="15">The sequence shown here is derived from an EMBL/GenBank/DDBJ whole genome shotgun (WGS) entry which is preliminary data.</text>
</comment>
<gene>
    <name evidence="15" type="ORF">G7K_3224-t1</name>
</gene>
<keyword evidence="9" id="KW-0496">Mitochondrion</keyword>
<dbReference type="InterPro" id="IPR006195">
    <property type="entry name" value="aa-tRNA-synth_II"/>
</dbReference>
<dbReference type="GO" id="GO:0005524">
    <property type="term" value="F:ATP binding"/>
    <property type="evidence" value="ECO:0007669"/>
    <property type="project" value="UniProtKB-KW"/>
</dbReference>
<dbReference type="FunFam" id="3.30.930.10:FF:000039">
    <property type="entry name" value="Threonyl-tRNA synthetase, mitochondrial"/>
    <property type="match status" value="1"/>
</dbReference>
<dbReference type="GO" id="GO:0005759">
    <property type="term" value="C:mitochondrial matrix"/>
    <property type="evidence" value="ECO:0007669"/>
    <property type="project" value="UniProtKB-SubCell"/>
</dbReference>
<dbReference type="Pfam" id="PF03129">
    <property type="entry name" value="HGTP_anticodon"/>
    <property type="match status" value="1"/>
</dbReference>
<dbReference type="EMBL" id="BACD03000019">
    <property type="protein sequence ID" value="GAO49064.1"/>
    <property type="molecule type" value="Genomic_DNA"/>
</dbReference>
<dbReference type="PRINTS" id="PR01047">
    <property type="entry name" value="TRNASYNTHTHR"/>
</dbReference>
<dbReference type="InterPro" id="IPR033728">
    <property type="entry name" value="ThrRS_core"/>
</dbReference>
<dbReference type="Proteomes" id="UP000033140">
    <property type="component" value="Unassembled WGS sequence"/>
</dbReference>
<dbReference type="GO" id="GO:0004829">
    <property type="term" value="F:threonine-tRNA ligase activity"/>
    <property type="evidence" value="ECO:0007669"/>
    <property type="project" value="UniProtKB-EC"/>
</dbReference>
<evidence type="ECO:0000256" key="7">
    <source>
        <dbReference type="ARBA" id="ARBA00022917"/>
    </source>
</evidence>
<dbReference type="NCBIfam" id="TIGR00418">
    <property type="entry name" value="thrS"/>
    <property type="match status" value="1"/>
</dbReference>
<dbReference type="InterPro" id="IPR002314">
    <property type="entry name" value="aa-tRNA-synt_IIb"/>
</dbReference>
<dbReference type="CDD" id="cd00860">
    <property type="entry name" value="ThrRS_anticodon"/>
    <property type="match status" value="1"/>
</dbReference>
<dbReference type="AlphaFoldDB" id="A0A0E9NGU4"/>
<evidence type="ECO:0000256" key="13">
    <source>
        <dbReference type="SAM" id="MobiDB-lite"/>
    </source>
</evidence>
<dbReference type="InterPro" id="IPR047246">
    <property type="entry name" value="ThrRS_anticodon"/>
</dbReference>
<evidence type="ECO:0000256" key="4">
    <source>
        <dbReference type="ARBA" id="ARBA00022598"/>
    </source>
</evidence>
<feature type="region of interest" description="Disordered" evidence="13">
    <location>
        <begin position="34"/>
        <end position="64"/>
    </location>
</feature>
<organism evidence="15 16">
    <name type="scientific">Saitoella complicata (strain BCRC 22490 / CBS 7301 / JCM 7358 / NBRC 10748 / NRRL Y-17804)</name>
    <dbReference type="NCBI Taxonomy" id="698492"/>
    <lineage>
        <taxon>Eukaryota</taxon>
        <taxon>Fungi</taxon>
        <taxon>Dikarya</taxon>
        <taxon>Ascomycota</taxon>
        <taxon>Taphrinomycotina</taxon>
        <taxon>Taphrinomycotina incertae sedis</taxon>
        <taxon>Saitoella</taxon>
    </lineage>
</organism>
<comment type="catalytic activity">
    <reaction evidence="12">
        <text>tRNA(Thr) + L-threonine + ATP = L-threonyl-tRNA(Thr) + AMP + diphosphate + H(+)</text>
        <dbReference type="Rhea" id="RHEA:24624"/>
        <dbReference type="Rhea" id="RHEA-COMP:9670"/>
        <dbReference type="Rhea" id="RHEA-COMP:9704"/>
        <dbReference type="ChEBI" id="CHEBI:15378"/>
        <dbReference type="ChEBI" id="CHEBI:30616"/>
        <dbReference type="ChEBI" id="CHEBI:33019"/>
        <dbReference type="ChEBI" id="CHEBI:57926"/>
        <dbReference type="ChEBI" id="CHEBI:78442"/>
        <dbReference type="ChEBI" id="CHEBI:78534"/>
        <dbReference type="ChEBI" id="CHEBI:456215"/>
        <dbReference type="EC" id="6.1.1.3"/>
    </reaction>
</comment>
<dbReference type="Gene3D" id="3.30.930.10">
    <property type="entry name" value="Bira Bifunctional Protein, Domain 2"/>
    <property type="match status" value="1"/>
</dbReference>
<dbReference type="EC" id="6.1.1.3" evidence="3"/>
<evidence type="ECO:0000256" key="3">
    <source>
        <dbReference type="ARBA" id="ARBA00013163"/>
    </source>
</evidence>
<dbReference type="GO" id="GO:0006435">
    <property type="term" value="P:threonyl-tRNA aminoacylation"/>
    <property type="evidence" value="ECO:0007669"/>
    <property type="project" value="InterPro"/>
</dbReference>
<evidence type="ECO:0000256" key="9">
    <source>
        <dbReference type="ARBA" id="ARBA00023128"/>
    </source>
</evidence>